<name>A9EZB0_SORC5</name>
<dbReference type="KEGG" id="scl:sce7449"/>
<accession>A9EZB0</accession>
<dbReference type="Proteomes" id="UP000002139">
    <property type="component" value="Chromosome"/>
</dbReference>
<dbReference type="SUPFAM" id="SSF47240">
    <property type="entry name" value="Ferritin-like"/>
    <property type="match status" value="1"/>
</dbReference>
<protein>
    <submittedName>
        <fullName evidence="2">Secreted protein</fullName>
    </submittedName>
</protein>
<evidence type="ECO:0000313" key="2">
    <source>
        <dbReference type="EMBL" id="CAN97618.1"/>
    </source>
</evidence>
<evidence type="ECO:0000313" key="3">
    <source>
        <dbReference type="Proteomes" id="UP000002139"/>
    </source>
</evidence>
<proteinExistence type="predicted"/>
<dbReference type="EMBL" id="AM746676">
    <property type="protein sequence ID" value="CAN97618.1"/>
    <property type="molecule type" value="Genomic_DNA"/>
</dbReference>
<feature type="chain" id="PRO_5002735498" evidence="1">
    <location>
        <begin position="25"/>
        <end position="393"/>
    </location>
</feature>
<dbReference type="AlphaFoldDB" id="A9EZB0"/>
<keyword evidence="3" id="KW-1185">Reference proteome</keyword>
<sequence length="393" mass="40402">MLLDRSFRRTLLARLLLSAGPSAAAALLVAAPGCGEPAAEAESAQQLRCFDWFDELGACLDRDAALEEFRTIYRPCDGKDRELEKDTIVSVESDATRRDGACCYEVIVEENTIDCAAVGRPFSLDGHHLTAAPRPAEAGWLARATASGAGGQQPSLADLTDEERETLAGGWLRSALEEHASVASFARFALDLMAHGAPSSLVEAAHIAALDEVGHARLGFSLATAYGGGPVGPAAFPMSPAVPIAADLAALARAVAEEGCVGETVAAMIAAEKRARAEDPAVRAALEVIAEDEARHAELAWLTVAWAIGAGGEPVRRAVAEVFEAAAASLGRPPPPGAEPGGGRAAALATHGHLAVAEMRALQGAALAQVVLPCARALGLWKPAGAARPAASA</sequence>
<dbReference type="InterPro" id="IPR009078">
    <property type="entry name" value="Ferritin-like_SF"/>
</dbReference>
<dbReference type="RefSeq" id="WP_012240057.1">
    <property type="nucleotide sequence ID" value="NC_010162.1"/>
</dbReference>
<dbReference type="BioCyc" id="SCEL448385:SCE_RS49775-MONOMER"/>
<gene>
    <name evidence="2" type="ordered locus">sce7449</name>
</gene>
<dbReference type="eggNOG" id="COG1633">
    <property type="taxonomic scope" value="Bacteria"/>
</dbReference>
<dbReference type="PANTHER" id="PTHR38081:SF1">
    <property type="entry name" value="WAP DOMAIN-CONTAINING PROTEIN"/>
    <property type="match status" value="1"/>
</dbReference>
<dbReference type="HOGENOM" id="CLU_701884_0_0_7"/>
<keyword evidence="1" id="KW-0732">Signal</keyword>
<dbReference type="OrthoDB" id="5502251at2"/>
<reference evidence="2 3" key="1">
    <citation type="journal article" date="2007" name="Nat. Biotechnol.">
        <title>Complete genome sequence of the myxobacterium Sorangium cellulosum.</title>
        <authorList>
            <person name="Schneiker S."/>
            <person name="Perlova O."/>
            <person name="Kaiser O."/>
            <person name="Gerth K."/>
            <person name="Alici A."/>
            <person name="Altmeyer M.O."/>
            <person name="Bartels D."/>
            <person name="Bekel T."/>
            <person name="Beyer S."/>
            <person name="Bode E."/>
            <person name="Bode H.B."/>
            <person name="Bolten C.J."/>
            <person name="Choudhuri J.V."/>
            <person name="Doss S."/>
            <person name="Elnakady Y.A."/>
            <person name="Frank B."/>
            <person name="Gaigalat L."/>
            <person name="Goesmann A."/>
            <person name="Groeger C."/>
            <person name="Gross F."/>
            <person name="Jelsbak L."/>
            <person name="Jelsbak L."/>
            <person name="Kalinowski J."/>
            <person name="Kegler C."/>
            <person name="Knauber T."/>
            <person name="Konietzny S."/>
            <person name="Kopp M."/>
            <person name="Krause L."/>
            <person name="Krug D."/>
            <person name="Linke B."/>
            <person name="Mahmud T."/>
            <person name="Martinez-Arias R."/>
            <person name="McHardy A.C."/>
            <person name="Merai M."/>
            <person name="Meyer F."/>
            <person name="Mormann S."/>
            <person name="Munoz-Dorado J."/>
            <person name="Perez J."/>
            <person name="Pradella S."/>
            <person name="Rachid S."/>
            <person name="Raddatz G."/>
            <person name="Rosenau F."/>
            <person name="Rueckert C."/>
            <person name="Sasse F."/>
            <person name="Scharfe M."/>
            <person name="Schuster S.C."/>
            <person name="Suen G."/>
            <person name="Treuner-Lange A."/>
            <person name="Velicer G.J."/>
            <person name="Vorholter F.-J."/>
            <person name="Weissman K.J."/>
            <person name="Welch R.D."/>
            <person name="Wenzel S.C."/>
            <person name="Whitworth D.E."/>
            <person name="Wilhelm S."/>
            <person name="Wittmann C."/>
            <person name="Bloecker H."/>
            <person name="Puehler A."/>
            <person name="Mueller R."/>
        </authorList>
    </citation>
    <scope>NUCLEOTIDE SEQUENCE [LARGE SCALE GENOMIC DNA]</scope>
    <source>
        <strain evidence="3">So ce56</strain>
    </source>
</reference>
<dbReference type="PANTHER" id="PTHR38081">
    <property type="entry name" value="WAP DOMAIN-CONTAINING PROTEIN"/>
    <property type="match status" value="1"/>
</dbReference>
<organism evidence="2 3">
    <name type="scientific">Sorangium cellulosum (strain So ce56)</name>
    <name type="common">Polyangium cellulosum (strain So ce56)</name>
    <dbReference type="NCBI Taxonomy" id="448385"/>
    <lineage>
        <taxon>Bacteria</taxon>
        <taxon>Pseudomonadati</taxon>
        <taxon>Myxococcota</taxon>
        <taxon>Polyangia</taxon>
        <taxon>Polyangiales</taxon>
        <taxon>Polyangiaceae</taxon>
        <taxon>Sorangium</taxon>
    </lineage>
</organism>
<evidence type="ECO:0000256" key="1">
    <source>
        <dbReference type="SAM" id="SignalP"/>
    </source>
</evidence>
<feature type="signal peptide" evidence="1">
    <location>
        <begin position="1"/>
        <end position="24"/>
    </location>
</feature>